<feature type="domain" description="Alginate export" evidence="1">
    <location>
        <begin position="9"/>
        <end position="385"/>
    </location>
</feature>
<reference evidence="2 3" key="1">
    <citation type="journal article" date="2014" name="Nature">
        <title>An environmental bacterial taxon with a large and distinct metabolic repertoire.</title>
        <authorList>
            <person name="Wilson M.C."/>
            <person name="Mori T."/>
            <person name="Ruckert C."/>
            <person name="Uria A.R."/>
            <person name="Helf M.J."/>
            <person name="Takada K."/>
            <person name="Gernert C."/>
            <person name="Steffens U.A."/>
            <person name="Heycke N."/>
            <person name="Schmitt S."/>
            <person name="Rinke C."/>
            <person name="Helfrich E.J."/>
            <person name="Brachmann A.O."/>
            <person name="Gurgui C."/>
            <person name="Wakimoto T."/>
            <person name="Kracht M."/>
            <person name="Crusemann M."/>
            <person name="Hentschel U."/>
            <person name="Abe I."/>
            <person name="Matsunaga S."/>
            <person name="Kalinowski J."/>
            <person name="Takeyama H."/>
            <person name="Piel J."/>
        </authorList>
    </citation>
    <scope>NUCLEOTIDE SEQUENCE [LARGE SCALE GENOMIC DNA]</scope>
    <source>
        <strain evidence="3">TSY2</strain>
    </source>
</reference>
<dbReference type="InterPro" id="IPR053728">
    <property type="entry name" value="Alginate_Permeability_Chnl"/>
</dbReference>
<evidence type="ECO:0000313" key="2">
    <source>
        <dbReference type="EMBL" id="ETW97793.1"/>
    </source>
</evidence>
<evidence type="ECO:0000313" key="3">
    <source>
        <dbReference type="Proteomes" id="UP000019140"/>
    </source>
</evidence>
<proteinExistence type="predicted"/>
<dbReference type="Pfam" id="PF13372">
    <property type="entry name" value="Alginate_exp"/>
    <property type="match status" value="1"/>
</dbReference>
<dbReference type="Gene3D" id="2.40.160.100">
    <property type="match status" value="1"/>
</dbReference>
<sequence length="398" mass="44672">MSFSALPDWLEIEAQLEIEVTREQNFDLAPPPSETLHVLRPELQLATSIRPGPGIDGFLLLELAHAFDLQDETDNDELTHAEITVKEAFITITGQALLRIPLSIQVGRQSLEDEREWWYDDELDAIRLIFHVSRFRLEATLARFALYDEDLANSQGADDTDFYHLYAQYAFGSFFTLAAYGLIQDDNKPEGERPAFLGLRVSGVVEPGLRYWLDAAHVRGKSEGQRLRGWGLDVGFLYTFDLVTQPLLMFSYAFGSGDDTPESSTNTGFRQTGLQGNSASYESVTDIQYYGELLDPELSNLHIFTAGLGFRPFEEASVTVLYHIYRQHTPSDELRDVAIDAEPTGLSPDVGREVDVVGGWAPDPFELKLIFGAFFPGNAFEPEAQNAFFAECRLTVEF</sequence>
<accession>W4LI83</accession>
<dbReference type="EMBL" id="AZHX01002013">
    <property type="protein sequence ID" value="ETW97793.1"/>
    <property type="molecule type" value="Genomic_DNA"/>
</dbReference>
<dbReference type="Proteomes" id="UP000019140">
    <property type="component" value="Unassembled WGS sequence"/>
</dbReference>
<dbReference type="InterPro" id="IPR025388">
    <property type="entry name" value="Alginate_export_dom"/>
</dbReference>
<name>W4LI83_9BACT</name>
<evidence type="ECO:0000259" key="1">
    <source>
        <dbReference type="Pfam" id="PF13372"/>
    </source>
</evidence>
<gene>
    <name evidence="2" type="ORF">ETSY2_43910</name>
</gene>
<dbReference type="AlphaFoldDB" id="W4LI83"/>
<organism evidence="2 3">
    <name type="scientific">Candidatus Entotheonella gemina</name>
    <dbReference type="NCBI Taxonomy" id="1429439"/>
    <lineage>
        <taxon>Bacteria</taxon>
        <taxon>Pseudomonadati</taxon>
        <taxon>Nitrospinota/Tectimicrobiota group</taxon>
        <taxon>Candidatus Tectimicrobiota</taxon>
        <taxon>Candidatus Entotheonellia</taxon>
        <taxon>Candidatus Entotheonellales</taxon>
        <taxon>Candidatus Entotheonellaceae</taxon>
        <taxon>Candidatus Entotheonella</taxon>
    </lineage>
</organism>
<comment type="caution">
    <text evidence="2">The sequence shown here is derived from an EMBL/GenBank/DDBJ whole genome shotgun (WGS) entry which is preliminary data.</text>
</comment>
<keyword evidence="3" id="KW-1185">Reference proteome</keyword>
<protein>
    <recommendedName>
        <fullName evidence="1">Alginate export domain-containing protein</fullName>
    </recommendedName>
</protein>
<dbReference type="HOGENOM" id="CLU_692032_0_0_7"/>